<evidence type="ECO:0000313" key="1">
    <source>
        <dbReference type="EMBL" id="VFV36052.1"/>
    </source>
</evidence>
<gene>
    <name evidence="1" type="ORF">LYPA_23C002473</name>
</gene>
<sequence>PVFWDKRPVIHMWPKKPFRSRHLLMMTRDDQGILRMDYSSMPPDCYYLSYLEEIPLSMVTMDTCYQGLE</sequence>
<dbReference type="Proteomes" id="UP000386466">
    <property type="component" value="Unassembled WGS sequence"/>
</dbReference>
<dbReference type="AlphaFoldDB" id="A0A485P114"/>
<dbReference type="EMBL" id="CAAGRJ010022068">
    <property type="protein sequence ID" value="VFV36052.1"/>
    <property type="molecule type" value="Genomic_DNA"/>
</dbReference>
<protein>
    <submittedName>
        <fullName evidence="1">Uncharacterized protein</fullName>
    </submittedName>
</protein>
<reference evidence="1 2" key="1">
    <citation type="submission" date="2019-01" db="EMBL/GenBank/DDBJ databases">
        <authorList>
            <person name="Alioto T."/>
            <person name="Alioto T."/>
        </authorList>
    </citation>
    <scope>NUCLEOTIDE SEQUENCE [LARGE SCALE GENOMIC DNA]</scope>
</reference>
<feature type="non-terminal residue" evidence="1">
    <location>
        <position position="69"/>
    </location>
</feature>
<evidence type="ECO:0000313" key="2">
    <source>
        <dbReference type="Proteomes" id="UP000386466"/>
    </source>
</evidence>
<proteinExistence type="predicted"/>
<keyword evidence="2" id="KW-1185">Reference proteome</keyword>
<organism evidence="1 2">
    <name type="scientific">Lynx pardinus</name>
    <name type="common">Iberian lynx</name>
    <name type="synonym">Felis pardina</name>
    <dbReference type="NCBI Taxonomy" id="191816"/>
    <lineage>
        <taxon>Eukaryota</taxon>
        <taxon>Metazoa</taxon>
        <taxon>Chordata</taxon>
        <taxon>Craniata</taxon>
        <taxon>Vertebrata</taxon>
        <taxon>Euteleostomi</taxon>
        <taxon>Mammalia</taxon>
        <taxon>Eutheria</taxon>
        <taxon>Laurasiatheria</taxon>
        <taxon>Carnivora</taxon>
        <taxon>Feliformia</taxon>
        <taxon>Felidae</taxon>
        <taxon>Felinae</taxon>
        <taxon>Lynx</taxon>
    </lineage>
</organism>
<feature type="non-terminal residue" evidence="1">
    <location>
        <position position="1"/>
    </location>
</feature>
<accession>A0A485P114</accession>
<name>A0A485P114_LYNPA</name>